<dbReference type="InterPro" id="IPR004358">
    <property type="entry name" value="Sig_transdc_His_kin-like_C"/>
</dbReference>
<evidence type="ECO:0000256" key="6">
    <source>
        <dbReference type="ARBA" id="ARBA00023012"/>
    </source>
</evidence>
<dbReference type="PROSITE" id="PS50109">
    <property type="entry name" value="HIS_KIN"/>
    <property type="match status" value="1"/>
</dbReference>
<dbReference type="InterPro" id="IPR005467">
    <property type="entry name" value="His_kinase_dom"/>
</dbReference>
<organism evidence="9 10">
    <name type="scientific">Xylanibacter brevis</name>
    <dbReference type="NCBI Taxonomy" id="83231"/>
    <lineage>
        <taxon>Bacteria</taxon>
        <taxon>Pseudomonadati</taxon>
        <taxon>Bacteroidota</taxon>
        <taxon>Bacteroidia</taxon>
        <taxon>Bacteroidales</taxon>
        <taxon>Prevotellaceae</taxon>
        <taxon>Xylanibacter</taxon>
    </lineage>
</organism>
<gene>
    <name evidence="9" type="ORF">I6E12_07730</name>
</gene>
<dbReference type="InterPro" id="IPR036890">
    <property type="entry name" value="HATPase_C_sf"/>
</dbReference>
<evidence type="ECO:0000256" key="3">
    <source>
        <dbReference type="ARBA" id="ARBA00022553"/>
    </source>
</evidence>
<keyword evidence="6" id="KW-0902">Two-component regulatory system</keyword>
<dbReference type="RefSeq" id="WP_301638166.1">
    <property type="nucleotide sequence ID" value="NZ_JADYTN010000015.1"/>
</dbReference>
<sequence>MTNLTDTIFLSIRSWLTADVLAWIISIPLIIFLAISWFVLTRRVKRLKTQVEAMSDEVGNIEYDLVLKAMKLSTWRVDVPSMTINVESDYREGKDLFIPQKGTPVEKIFKHIATEQAQAVRNAFLNLAAGREEETYQEYQMTNAAGKKYWAAMFATIEKRDLNGRPLTIVGATTCIDTTKQVEQELLEARNHAEESDRLKSAFLANITHEVRTPLHAIVGFSDILPLAQSDEERQNLIDLIKQNNAHLLRLFDDMMNVSKLEAGSYQTIENTDVSILEVLREIADKYTTPCKEKGLTIVVDNTNNHLLQTDHDRLKEIINQYVSNAVKFTETGEIRLGYTKKTDRISIWVRDTGIGIPADKCNDLLFERFVKVNEFVPGTGIGLSICRNLAKSLKAKVGVESVMGKGSIFWIDFFNERKE</sequence>
<dbReference type="SMART" id="SM00388">
    <property type="entry name" value="HisKA"/>
    <property type="match status" value="1"/>
</dbReference>
<dbReference type="Proteomes" id="UP001200470">
    <property type="component" value="Unassembled WGS sequence"/>
</dbReference>
<dbReference type="Gene3D" id="3.30.565.10">
    <property type="entry name" value="Histidine kinase-like ATPase, C-terminal domain"/>
    <property type="match status" value="1"/>
</dbReference>
<feature type="domain" description="Histidine kinase" evidence="8">
    <location>
        <begin position="206"/>
        <end position="418"/>
    </location>
</feature>
<dbReference type="SUPFAM" id="SSF55874">
    <property type="entry name" value="ATPase domain of HSP90 chaperone/DNA topoisomerase II/histidine kinase"/>
    <property type="match status" value="1"/>
</dbReference>
<dbReference type="PANTHER" id="PTHR43711:SF31">
    <property type="entry name" value="HISTIDINE KINASE"/>
    <property type="match status" value="1"/>
</dbReference>
<comment type="caution">
    <text evidence="9">The sequence shown here is derived from an EMBL/GenBank/DDBJ whole genome shotgun (WGS) entry which is preliminary data.</text>
</comment>
<keyword evidence="7" id="KW-1133">Transmembrane helix</keyword>
<dbReference type="CDD" id="cd00082">
    <property type="entry name" value="HisKA"/>
    <property type="match status" value="1"/>
</dbReference>
<dbReference type="InterPro" id="IPR003661">
    <property type="entry name" value="HisK_dim/P_dom"/>
</dbReference>
<dbReference type="GO" id="GO:0016301">
    <property type="term" value="F:kinase activity"/>
    <property type="evidence" value="ECO:0007669"/>
    <property type="project" value="UniProtKB-KW"/>
</dbReference>
<comment type="catalytic activity">
    <reaction evidence="1">
        <text>ATP + protein L-histidine = ADP + protein N-phospho-L-histidine.</text>
        <dbReference type="EC" id="2.7.13.3"/>
    </reaction>
</comment>
<name>A0ABS9CG53_9BACT</name>
<keyword evidence="7" id="KW-0812">Transmembrane</keyword>
<dbReference type="InterPro" id="IPR003594">
    <property type="entry name" value="HATPase_dom"/>
</dbReference>
<dbReference type="Pfam" id="PF00512">
    <property type="entry name" value="HisKA"/>
    <property type="match status" value="1"/>
</dbReference>
<keyword evidence="3" id="KW-0597">Phosphoprotein</keyword>
<evidence type="ECO:0000313" key="10">
    <source>
        <dbReference type="Proteomes" id="UP001200470"/>
    </source>
</evidence>
<keyword evidence="4" id="KW-0808">Transferase</keyword>
<evidence type="ECO:0000256" key="4">
    <source>
        <dbReference type="ARBA" id="ARBA00022679"/>
    </source>
</evidence>
<dbReference type="SMART" id="SM00387">
    <property type="entry name" value="HATPase_c"/>
    <property type="match status" value="1"/>
</dbReference>
<protein>
    <recommendedName>
        <fullName evidence="2">histidine kinase</fullName>
        <ecNumber evidence="2">2.7.13.3</ecNumber>
    </recommendedName>
</protein>
<evidence type="ECO:0000256" key="5">
    <source>
        <dbReference type="ARBA" id="ARBA00022777"/>
    </source>
</evidence>
<dbReference type="PANTHER" id="PTHR43711">
    <property type="entry name" value="TWO-COMPONENT HISTIDINE KINASE"/>
    <property type="match status" value="1"/>
</dbReference>
<dbReference type="InterPro" id="IPR050736">
    <property type="entry name" value="Sensor_HK_Regulatory"/>
</dbReference>
<dbReference type="Gene3D" id="1.10.287.130">
    <property type="match status" value="1"/>
</dbReference>
<keyword evidence="5 9" id="KW-0418">Kinase</keyword>
<accession>A0ABS9CG53</accession>
<evidence type="ECO:0000256" key="7">
    <source>
        <dbReference type="SAM" id="Phobius"/>
    </source>
</evidence>
<reference evidence="9 10" key="1">
    <citation type="submission" date="2020-12" db="EMBL/GenBank/DDBJ databases">
        <title>Whole genome sequences of gut porcine anaerobes.</title>
        <authorList>
            <person name="Kubasova T."/>
            <person name="Jahodarova E."/>
            <person name="Rychlik I."/>
        </authorList>
    </citation>
    <scope>NUCLEOTIDE SEQUENCE [LARGE SCALE GENOMIC DNA]</scope>
    <source>
        <strain evidence="9 10">An925</strain>
    </source>
</reference>
<evidence type="ECO:0000256" key="2">
    <source>
        <dbReference type="ARBA" id="ARBA00012438"/>
    </source>
</evidence>
<evidence type="ECO:0000256" key="1">
    <source>
        <dbReference type="ARBA" id="ARBA00000085"/>
    </source>
</evidence>
<dbReference type="InterPro" id="IPR036097">
    <property type="entry name" value="HisK_dim/P_sf"/>
</dbReference>
<keyword evidence="10" id="KW-1185">Reference proteome</keyword>
<dbReference type="SUPFAM" id="SSF47384">
    <property type="entry name" value="Homodimeric domain of signal transducing histidine kinase"/>
    <property type="match status" value="1"/>
</dbReference>
<keyword evidence="7" id="KW-0472">Membrane</keyword>
<dbReference type="PRINTS" id="PR00344">
    <property type="entry name" value="BCTRLSENSOR"/>
</dbReference>
<feature type="transmembrane region" description="Helical" evidence="7">
    <location>
        <begin position="20"/>
        <end position="40"/>
    </location>
</feature>
<evidence type="ECO:0000259" key="8">
    <source>
        <dbReference type="PROSITE" id="PS50109"/>
    </source>
</evidence>
<dbReference type="Pfam" id="PF02518">
    <property type="entry name" value="HATPase_c"/>
    <property type="match status" value="1"/>
</dbReference>
<evidence type="ECO:0000313" key="9">
    <source>
        <dbReference type="EMBL" id="MCF2563998.1"/>
    </source>
</evidence>
<proteinExistence type="predicted"/>
<dbReference type="EC" id="2.7.13.3" evidence="2"/>
<dbReference type="EMBL" id="JADYTN010000015">
    <property type="protein sequence ID" value="MCF2563998.1"/>
    <property type="molecule type" value="Genomic_DNA"/>
</dbReference>